<keyword evidence="1" id="KW-0732">Signal</keyword>
<protein>
    <submittedName>
        <fullName evidence="2">YXWGXW repeat-containing protein</fullName>
    </submittedName>
</protein>
<gene>
    <name evidence="2" type="ORF">IAI61_14720</name>
</gene>
<evidence type="ECO:0000313" key="2">
    <source>
        <dbReference type="EMBL" id="MBO1080291.1"/>
    </source>
</evidence>
<evidence type="ECO:0000313" key="3">
    <source>
        <dbReference type="Proteomes" id="UP001518989"/>
    </source>
</evidence>
<organism evidence="2 3">
    <name type="scientific">Roseomonas haemaphysalidis</name>
    <dbReference type="NCBI Taxonomy" id="2768162"/>
    <lineage>
        <taxon>Bacteria</taxon>
        <taxon>Pseudomonadati</taxon>
        <taxon>Pseudomonadota</taxon>
        <taxon>Alphaproteobacteria</taxon>
        <taxon>Acetobacterales</taxon>
        <taxon>Roseomonadaceae</taxon>
        <taxon>Roseomonas</taxon>
    </lineage>
</organism>
<sequence>MLNPLRGAAGLGALALLGLSACVPPPPAVGGYAPVAPVHAPAPVVVPYPAVPPLRAEIRPPPPVGLRLVWQPGHWQWNGYEYVWSEGRWVQQRIVAQRWEPGHWVDRGGRWAWEPAGWR</sequence>
<dbReference type="Pfam" id="PF12779">
    <property type="entry name" value="WXXGXW"/>
    <property type="match status" value="2"/>
</dbReference>
<evidence type="ECO:0000256" key="1">
    <source>
        <dbReference type="SAM" id="SignalP"/>
    </source>
</evidence>
<feature type="chain" id="PRO_5046464195" evidence="1">
    <location>
        <begin position="29"/>
        <end position="119"/>
    </location>
</feature>
<comment type="caution">
    <text evidence="2">The sequence shown here is derived from an EMBL/GenBank/DDBJ whole genome shotgun (WGS) entry which is preliminary data.</text>
</comment>
<feature type="signal peptide" evidence="1">
    <location>
        <begin position="1"/>
        <end position="28"/>
    </location>
</feature>
<name>A0ABS3KS61_9PROT</name>
<accession>A0ABS3KS61</accession>
<keyword evidence="3" id="KW-1185">Reference proteome</keyword>
<dbReference type="EMBL" id="JACTNG010000008">
    <property type="protein sequence ID" value="MBO1080291.1"/>
    <property type="molecule type" value="Genomic_DNA"/>
</dbReference>
<dbReference type="InterPro" id="IPR024447">
    <property type="entry name" value="YXWGXW_rpt"/>
</dbReference>
<dbReference type="RefSeq" id="WP_207418193.1">
    <property type="nucleotide sequence ID" value="NZ_CP061177.1"/>
</dbReference>
<reference evidence="2 3" key="1">
    <citation type="submission" date="2020-09" db="EMBL/GenBank/DDBJ databases">
        <title>Roseomonas.</title>
        <authorList>
            <person name="Zhu W."/>
        </authorList>
    </citation>
    <scope>NUCLEOTIDE SEQUENCE [LARGE SCALE GENOMIC DNA]</scope>
    <source>
        <strain evidence="2 3">573</strain>
    </source>
</reference>
<dbReference type="PROSITE" id="PS51257">
    <property type="entry name" value="PROKAR_LIPOPROTEIN"/>
    <property type="match status" value="1"/>
</dbReference>
<dbReference type="Proteomes" id="UP001518989">
    <property type="component" value="Unassembled WGS sequence"/>
</dbReference>
<proteinExistence type="predicted"/>